<keyword evidence="2" id="KW-0732">Signal</keyword>
<dbReference type="PANTHER" id="PTHR30483">
    <property type="entry name" value="LEUCINE-SPECIFIC-BINDING PROTEIN"/>
    <property type="match status" value="1"/>
</dbReference>
<dbReference type="PANTHER" id="PTHR30483:SF6">
    <property type="entry name" value="PERIPLASMIC BINDING PROTEIN OF ABC TRANSPORTER FOR NATURAL AMINO ACIDS"/>
    <property type="match status" value="1"/>
</dbReference>
<evidence type="ECO:0000259" key="3">
    <source>
        <dbReference type="Pfam" id="PF13458"/>
    </source>
</evidence>
<evidence type="ECO:0000313" key="5">
    <source>
        <dbReference type="Proteomes" id="UP001556631"/>
    </source>
</evidence>
<comment type="similarity">
    <text evidence="1">Belongs to the leucine-binding protein family.</text>
</comment>
<dbReference type="InterPro" id="IPR028082">
    <property type="entry name" value="Peripla_BP_I"/>
</dbReference>
<comment type="caution">
    <text evidence="4">The sequence shown here is derived from an EMBL/GenBank/DDBJ whole genome shotgun (WGS) entry which is preliminary data.</text>
</comment>
<dbReference type="RefSeq" id="WP_367994340.1">
    <property type="nucleotide sequence ID" value="NZ_JBFPJR010000019.1"/>
</dbReference>
<dbReference type="EMBL" id="JBFPJR010000019">
    <property type="protein sequence ID" value="MEX0428368.1"/>
    <property type="molecule type" value="Genomic_DNA"/>
</dbReference>
<dbReference type="InterPro" id="IPR028081">
    <property type="entry name" value="Leu-bd"/>
</dbReference>
<reference evidence="4 5" key="1">
    <citation type="submission" date="2024-07" db="EMBL/GenBank/DDBJ databases">
        <authorList>
            <person name="Lee S."/>
            <person name="Kang M."/>
        </authorList>
    </citation>
    <scope>NUCLEOTIDE SEQUENCE [LARGE SCALE GENOMIC DNA]</scope>
    <source>
        <strain evidence="4 5">DS6</strain>
    </source>
</reference>
<name>A0ABV3SZS2_9ACTN</name>
<organism evidence="4 5">
    <name type="scientific">Nocardioides eburneus</name>
    <dbReference type="NCBI Taxonomy" id="3231482"/>
    <lineage>
        <taxon>Bacteria</taxon>
        <taxon>Bacillati</taxon>
        <taxon>Actinomycetota</taxon>
        <taxon>Actinomycetes</taxon>
        <taxon>Propionibacteriales</taxon>
        <taxon>Nocardioidaceae</taxon>
        <taxon>Nocardioides</taxon>
    </lineage>
</organism>
<dbReference type="Pfam" id="PF13458">
    <property type="entry name" value="Peripla_BP_6"/>
    <property type="match status" value="1"/>
</dbReference>
<proteinExistence type="inferred from homology"/>
<evidence type="ECO:0000256" key="2">
    <source>
        <dbReference type="ARBA" id="ARBA00022729"/>
    </source>
</evidence>
<feature type="domain" description="Leucine-binding protein" evidence="3">
    <location>
        <begin position="43"/>
        <end position="364"/>
    </location>
</feature>
<evidence type="ECO:0000313" key="4">
    <source>
        <dbReference type="EMBL" id="MEX0428368.1"/>
    </source>
</evidence>
<gene>
    <name evidence="4" type="ORF">AB3X52_12120</name>
</gene>
<protein>
    <submittedName>
        <fullName evidence="4">ABC transporter substrate-binding protein</fullName>
    </submittedName>
</protein>
<keyword evidence="5" id="KW-1185">Reference proteome</keyword>
<dbReference type="Gene3D" id="3.40.50.2300">
    <property type="match status" value="2"/>
</dbReference>
<sequence length="406" mass="41629">MTVASVALLGLALAACRGTDATGASGGSDNGTLKIMQLTIPKTNGLDYQAGVKAAVDAINAKGGVDGHKIDYQFCADGPAPVGDPNSTANCAAKAVQEGATALVGSLMVFSDSAYPTLARADIANISALGYSTPDNNNKLSYVMGSGYTNVAGEGMVSAQLGCKKAGIITQDGLPTDPEIVGSFAAGVKLGGGKVANPVLVPEGTLDFNSAVAKLKAEGVDCITNGFPATAQLQPILQAAHAAGGLKVVGPLDLLSDQTMKTLGPLAEGYVAVDSAFANAPADQNDTEVMTADQKQMMTDLEKYAPEVVKTGRQAWIGYGAVKVYEAAAKKVLDAGDKVTSKTIKAALDTLQMPDSIWPALDFSQPGPGKASRVFNTKVNFFVVKNGKITAVDRKAHDVGQAIKDF</sequence>
<dbReference type="SUPFAM" id="SSF53822">
    <property type="entry name" value="Periplasmic binding protein-like I"/>
    <property type="match status" value="1"/>
</dbReference>
<accession>A0ABV3SZS2</accession>
<dbReference type="InterPro" id="IPR051010">
    <property type="entry name" value="BCAA_transport"/>
</dbReference>
<evidence type="ECO:0000256" key="1">
    <source>
        <dbReference type="ARBA" id="ARBA00010062"/>
    </source>
</evidence>
<dbReference type="Proteomes" id="UP001556631">
    <property type="component" value="Unassembled WGS sequence"/>
</dbReference>